<dbReference type="SUPFAM" id="SSF48334">
    <property type="entry name" value="DNA repair protein MutS, domain III"/>
    <property type="match status" value="1"/>
</dbReference>
<dbReference type="Pfam" id="PF05192">
    <property type="entry name" value="MutS_III"/>
    <property type="match status" value="1"/>
</dbReference>
<feature type="domain" description="DNA mismatch repair proteins mutS family" evidence="7">
    <location>
        <begin position="667"/>
        <end position="683"/>
    </location>
</feature>
<keyword evidence="2" id="KW-0547">Nucleotide-binding</keyword>
<protein>
    <submittedName>
        <fullName evidence="8">DNA mismatch repair protein</fullName>
    </submittedName>
</protein>
<evidence type="ECO:0000256" key="4">
    <source>
        <dbReference type="ARBA" id="ARBA00023125"/>
    </source>
</evidence>
<dbReference type="InterPro" id="IPR045076">
    <property type="entry name" value="MutS"/>
</dbReference>
<evidence type="ECO:0000313" key="8">
    <source>
        <dbReference type="EMBL" id="RAW31520.1"/>
    </source>
</evidence>
<dbReference type="FunFam" id="3.40.50.300:FF:000870">
    <property type="entry name" value="MutS protein homolog 4"/>
    <property type="match status" value="1"/>
</dbReference>
<dbReference type="GO" id="GO:0007131">
    <property type="term" value="P:reciprocal meiotic recombination"/>
    <property type="evidence" value="ECO:0007669"/>
    <property type="project" value="TreeGrafter"/>
</dbReference>
<dbReference type="VEuPathDB" id="FungiDB:PC110_g12132"/>
<dbReference type="GO" id="GO:0005634">
    <property type="term" value="C:nucleus"/>
    <property type="evidence" value="ECO:0007669"/>
    <property type="project" value="TreeGrafter"/>
</dbReference>
<gene>
    <name evidence="8" type="ORF">PC110_g12132</name>
</gene>
<dbReference type="GO" id="GO:0030983">
    <property type="term" value="F:mismatched DNA binding"/>
    <property type="evidence" value="ECO:0007669"/>
    <property type="project" value="InterPro"/>
</dbReference>
<dbReference type="InterPro" id="IPR000432">
    <property type="entry name" value="DNA_mismatch_repair_MutS_C"/>
</dbReference>
<keyword evidence="4" id="KW-0238">DNA-binding</keyword>
<dbReference type="OrthoDB" id="276261at2759"/>
<dbReference type="PANTHER" id="PTHR11361">
    <property type="entry name" value="DNA MISMATCH REPAIR PROTEIN MUTS FAMILY MEMBER"/>
    <property type="match status" value="1"/>
</dbReference>
<dbReference type="SUPFAM" id="SSF52540">
    <property type="entry name" value="P-loop containing nucleoside triphosphate hydrolases"/>
    <property type="match status" value="1"/>
</dbReference>
<evidence type="ECO:0000313" key="9">
    <source>
        <dbReference type="Proteomes" id="UP000251314"/>
    </source>
</evidence>
<dbReference type="AlphaFoldDB" id="A0A329S4V1"/>
<evidence type="ECO:0000256" key="5">
    <source>
        <dbReference type="ARBA" id="ARBA00023254"/>
    </source>
</evidence>
<dbReference type="InterPro" id="IPR007860">
    <property type="entry name" value="DNA_mmatch_repair_MutS_con_dom"/>
</dbReference>
<dbReference type="InterPro" id="IPR036187">
    <property type="entry name" value="DNA_mismatch_repair_MutS_sf"/>
</dbReference>
<dbReference type="InterPro" id="IPR027417">
    <property type="entry name" value="P-loop_NTPase"/>
</dbReference>
<dbReference type="InterPro" id="IPR011184">
    <property type="entry name" value="DNA_mismatch_repair_Msh2"/>
</dbReference>
<dbReference type="STRING" id="29920.A0A329S4V1"/>
<dbReference type="PROSITE" id="PS00486">
    <property type="entry name" value="DNA_MISMATCH_REPAIR_2"/>
    <property type="match status" value="1"/>
</dbReference>
<keyword evidence="3" id="KW-0067">ATP-binding</keyword>
<dbReference type="GO" id="GO:0006298">
    <property type="term" value="P:mismatch repair"/>
    <property type="evidence" value="ECO:0007669"/>
    <property type="project" value="InterPro"/>
</dbReference>
<dbReference type="InterPro" id="IPR007696">
    <property type="entry name" value="DNA_mismatch_repair_MutS_core"/>
</dbReference>
<dbReference type="GO" id="GO:0005524">
    <property type="term" value="F:ATP binding"/>
    <property type="evidence" value="ECO:0007669"/>
    <property type="project" value="UniProtKB-KW"/>
</dbReference>
<evidence type="ECO:0000259" key="7">
    <source>
        <dbReference type="PROSITE" id="PS00486"/>
    </source>
</evidence>
<dbReference type="Gene3D" id="3.40.50.300">
    <property type="entry name" value="P-loop containing nucleotide triphosphate hydrolases"/>
    <property type="match status" value="1"/>
</dbReference>
<keyword evidence="5" id="KW-0469">Meiosis</keyword>
<dbReference type="GO" id="GO:0140664">
    <property type="term" value="F:ATP-dependent DNA damage sensor activity"/>
    <property type="evidence" value="ECO:0007669"/>
    <property type="project" value="InterPro"/>
</dbReference>
<comment type="caution">
    <text evidence="8">The sequence shown here is derived from an EMBL/GenBank/DDBJ whole genome shotgun (WGS) entry which is preliminary data.</text>
</comment>
<comment type="similarity">
    <text evidence="1">Belongs to the DNA mismatch repair MutS family.</text>
</comment>
<dbReference type="SMART" id="SM00534">
    <property type="entry name" value="MUTSac"/>
    <property type="match status" value="1"/>
</dbReference>
<dbReference type="PANTHER" id="PTHR11361:SF21">
    <property type="entry name" value="MUTS PROTEIN HOMOLOG 4"/>
    <property type="match status" value="1"/>
</dbReference>
<feature type="region of interest" description="Disordered" evidence="6">
    <location>
        <begin position="1"/>
        <end position="37"/>
    </location>
</feature>
<accession>A0A329S4V1</accession>
<evidence type="ECO:0000256" key="1">
    <source>
        <dbReference type="ARBA" id="ARBA00006271"/>
    </source>
</evidence>
<dbReference type="SMART" id="SM00533">
    <property type="entry name" value="MUTSd"/>
    <property type="match status" value="1"/>
</dbReference>
<dbReference type="EMBL" id="MJFZ01000318">
    <property type="protein sequence ID" value="RAW31520.1"/>
    <property type="molecule type" value="Genomic_DNA"/>
</dbReference>
<evidence type="ECO:0000256" key="3">
    <source>
        <dbReference type="ARBA" id="ARBA00022840"/>
    </source>
</evidence>
<dbReference type="Pfam" id="PF05190">
    <property type="entry name" value="MutS_IV"/>
    <property type="match status" value="1"/>
</dbReference>
<reference evidence="8 9" key="1">
    <citation type="submission" date="2018-01" db="EMBL/GenBank/DDBJ databases">
        <title>Draft genome of the strawberry crown rot pathogen Phytophthora cactorum.</title>
        <authorList>
            <person name="Armitage A.D."/>
            <person name="Lysoe E."/>
            <person name="Nellist C.F."/>
            <person name="Harrison R.J."/>
            <person name="Brurberg M.B."/>
        </authorList>
    </citation>
    <scope>NUCLEOTIDE SEQUENCE [LARGE SCALE GENOMIC DNA]</scope>
    <source>
        <strain evidence="8 9">10300</strain>
    </source>
</reference>
<proteinExistence type="inferred from homology"/>
<keyword evidence="9" id="KW-1185">Reference proteome</keyword>
<evidence type="ECO:0000256" key="2">
    <source>
        <dbReference type="ARBA" id="ARBA00022741"/>
    </source>
</evidence>
<sequence length="839" mass="93329">MPALEDAAAPRVELDGGAARPPRYGIPPPDGAMAFATGTASRPSSLLSSRGGSRGSTSTEIESRSSFLIVAVAENRAREIGICAIDLVAPYELLLWTVIDSHSYLDTVALLQAYQPVEILVVETSKSRKINEEISKRFAGSSCRVVPLARKYFNQTKGAEDIKRVMANNVDINIGRNYVAMASVACVMKYIEYIQGVYIAEKSMKVVLSPSTRKLLMDQATISSLELVQGTRGRNDNQSLCKMLNSTQTSAGNRLLRSTMLQPTCHLKTIQARQEVVGVFLDNPAWFFDVMEELRDFVDLDRLLSQLVFIPKVITPRVSRIAIGSVIALKHTLECLPRLVSCLETTSIKLDRPCPLLDSIILSLRDEQFRGIKADIERVVNDRVKVCRSAAQKRIQECFAVRAGVDGMLDVARRTYLDTIEKIHEVVHTYKENLGIPIRLNYTARRGYHLVVPVNTKDLPAGFIERVATKTVICCSTRPLVSLNVRLNEALTAVYKLSNDVIQQLLDKIRPRASTMHAMVESIALLDMLLSFVNVVALSPPDQSYTRPTVTEHGNMIIKKGRHPLVERALKDRAYIPSDTFFDPLSTFHIVTGPNCAGKSTYLRATALITIMAQMGCYVPASEASIPIRDRICTRFGTSDDMEENASSFAVEMTETAFILETCTSKSLVLIDELGRGTANDEGAAIAWSIGEEMIHRGSHTCFATHYHQLNRLAQLYPRCRCYHMGTGSNTNSVHFRYVLKDGPFPSIGMYGIKTAALSGLPAEVIREAERTYEKLRGDREAVENSVNHDSATDGARRINRNLLHHLYVLRYADLDYAGLRRQLQHLRTKFLAPTAENE</sequence>
<dbReference type="Pfam" id="PF05188">
    <property type="entry name" value="MutS_II"/>
    <property type="match status" value="1"/>
</dbReference>
<dbReference type="PIRSF" id="PIRSF005813">
    <property type="entry name" value="MSH2"/>
    <property type="match status" value="1"/>
</dbReference>
<dbReference type="InterPro" id="IPR007861">
    <property type="entry name" value="DNA_mismatch_repair_MutS_clamp"/>
</dbReference>
<dbReference type="Proteomes" id="UP000251314">
    <property type="component" value="Unassembled WGS sequence"/>
</dbReference>
<name>A0A329S4V1_9STRA</name>
<evidence type="ECO:0000256" key="6">
    <source>
        <dbReference type="SAM" id="MobiDB-lite"/>
    </source>
</evidence>
<dbReference type="Gene3D" id="1.10.1420.10">
    <property type="match status" value="2"/>
</dbReference>
<organism evidence="8 9">
    <name type="scientific">Phytophthora cactorum</name>
    <dbReference type="NCBI Taxonomy" id="29920"/>
    <lineage>
        <taxon>Eukaryota</taxon>
        <taxon>Sar</taxon>
        <taxon>Stramenopiles</taxon>
        <taxon>Oomycota</taxon>
        <taxon>Peronosporomycetes</taxon>
        <taxon>Peronosporales</taxon>
        <taxon>Peronosporaceae</taxon>
        <taxon>Phytophthora</taxon>
    </lineage>
</organism>
<dbReference type="Pfam" id="PF00488">
    <property type="entry name" value="MutS_V"/>
    <property type="match status" value="1"/>
</dbReference>